<dbReference type="InterPro" id="IPR036425">
    <property type="entry name" value="MoaB/Mog-like_dom_sf"/>
</dbReference>
<evidence type="ECO:0000256" key="4">
    <source>
        <dbReference type="ARBA" id="ARBA00023150"/>
    </source>
</evidence>
<dbReference type="SUPFAM" id="SSF63882">
    <property type="entry name" value="MoeA N-terminal region -like"/>
    <property type="match status" value="1"/>
</dbReference>
<keyword evidence="6" id="KW-0479">Metal-binding</keyword>
<keyword evidence="6" id="KW-0808">Transferase</keyword>
<dbReference type="Gene3D" id="2.40.340.10">
    <property type="entry name" value="MoeA, C-terminal, domain IV"/>
    <property type="match status" value="1"/>
</dbReference>
<feature type="domain" description="MoaB/Mog" evidence="7">
    <location>
        <begin position="176"/>
        <end position="315"/>
    </location>
</feature>
<dbReference type="CDD" id="cd00887">
    <property type="entry name" value="MoeA"/>
    <property type="match status" value="1"/>
</dbReference>
<dbReference type="RefSeq" id="WP_345329763.1">
    <property type="nucleotide sequence ID" value="NZ_BAABJI010000001.1"/>
</dbReference>
<dbReference type="Pfam" id="PF03453">
    <property type="entry name" value="MoeA_N"/>
    <property type="match status" value="1"/>
</dbReference>
<evidence type="ECO:0000313" key="8">
    <source>
        <dbReference type="EMBL" id="GAA4908514.1"/>
    </source>
</evidence>
<gene>
    <name evidence="8" type="ORF">GCM10023313_09340</name>
</gene>
<dbReference type="InterPro" id="IPR036688">
    <property type="entry name" value="MoeA_C_domain_IV_sf"/>
</dbReference>
<proteinExistence type="inferred from homology"/>
<keyword evidence="4 6" id="KW-0501">Molybdenum cofactor biosynthesis</keyword>
<dbReference type="PANTHER" id="PTHR10192:SF5">
    <property type="entry name" value="GEPHYRIN"/>
    <property type="match status" value="1"/>
</dbReference>
<name>A0ABP9FQA4_9SPHI</name>
<dbReference type="PROSITE" id="PS01079">
    <property type="entry name" value="MOCF_BIOSYNTHESIS_2"/>
    <property type="match status" value="1"/>
</dbReference>
<dbReference type="EC" id="2.10.1.1" evidence="6"/>
<comment type="pathway">
    <text evidence="2 6">Cofactor biosynthesis; molybdopterin biosynthesis.</text>
</comment>
<dbReference type="SMART" id="SM00852">
    <property type="entry name" value="MoCF_biosynth"/>
    <property type="match status" value="1"/>
</dbReference>
<keyword evidence="6" id="KW-0460">Magnesium</keyword>
<keyword evidence="6" id="KW-0500">Molybdenum</keyword>
<dbReference type="NCBIfam" id="TIGR00177">
    <property type="entry name" value="molyb_syn"/>
    <property type="match status" value="1"/>
</dbReference>
<sequence>MITVEQAEQIILENRSDLGAEITLFDTSAGRVLAETIRADRDMPPYNRVMVDGIAIKYSAFERGVRIFKIKAVQAAGAIPVEIGGDEECIEIMTGAAMSKSVDTVIRYEDITIGEGEAIINLATIEKGQGLHLKGADRKQGDVLAVPGQLITPAVLSLIASVGEAEVRVKKVPRIVVISTGDEVIEVHKHPTPFQIRRSNNYTAQATLKTLGYEASVLHLPDDPEVMRNQLSQCFQYSDAIILAGGVSAGKFDYLPQVLIDLGVEQLFHKVAQRPGKPFWFGKHCNGVPVFAFPGNPVAVYLCMHRYFIPWLYATLDQPQPAPVYAMLNNDLEFKPELKYFLQVKLFVNQQAQLVAEPIAGNGSGDFANLADANAFMEFPADKVLFNKGEVYRVHLINSL</sequence>
<dbReference type="Proteomes" id="UP001501436">
    <property type="component" value="Unassembled WGS sequence"/>
</dbReference>
<dbReference type="InterPro" id="IPR005110">
    <property type="entry name" value="MoeA_linker/N"/>
</dbReference>
<dbReference type="PANTHER" id="PTHR10192">
    <property type="entry name" value="MOLYBDOPTERIN BIOSYNTHESIS PROTEIN"/>
    <property type="match status" value="1"/>
</dbReference>
<dbReference type="SUPFAM" id="SSF63867">
    <property type="entry name" value="MoeA C-terminal domain-like"/>
    <property type="match status" value="1"/>
</dbReference>
<evidence type="ECO:0000256" key="2">
    <source>
        <dbReference type="ARBA" id="ARBA00005046"/>
    </source>
</evidence>
<comment type="caution">
    <text evidence="8">The sequence shown here is derived from an EMBL/GenBank/DDBJ whole genome shotgun (WGS) entry which is preliminary data.</text>
</comment>
<accession>A0ABP9FQA4</accession>
<dbReference type="Gene3D" id="3.90.105.10">
    <property type="entry name" value="Molybdopterin biosynthesis moea protein, domain 2"/>
    <property type="match status" value="1"/>
</dbReference>
<evidence type="ECO:0000256" key="3">
    <source>
        <dbReference type="ARBA" id="ARBA00010763"/>
    </source>
</evidence>
<comment type="catalytic activity">
    <reaction evidence="5">
        <text>adenylyl-molybdopterin + molybdate = Mo-molybdopterin + AMP + H(+)</text>
        <dbReference type="Rhea" id="RHEA:35047"/>
        <dbReference type="ChEBI" id="CHEBI:15378"/>
        <dbReference type="ChEBI" id="CHEBI:36264"/>
        <dbReference type="ChEBI" id="CHEBI:62727"/>
        <dbReference type="ChEBI" id="CHEBI:71302"/>
        <dbReference type="ChEBI" id="CHEBI:456215"/>
        <dbReference type="EC" id="2.10.1.1"/>
    </reaction>
</comment>
<comment type="cofactor">
    <cofactor evidence="6">
        <name>Mg(2+)</name>
        <dbReference type="ChEBI" id="CHEBI:18420"/>
    </cofactor>
</comment>
<dbReference type="Gene3D" id="3.40.980.10">
    <property type="entry name" value="MoaB/Mog-like domain"/>
    <property type="match status" value="1"/>
</dbReference>
<dbReference type="Pfam" id="PF03454">
    <property type="entry name" value="MoeA_C"/>
    <property type="match status" value="1"/>
</dbReference>
<evidence type="ECO:0000256" key="6">
    <source>
        <dbReference type="RuleBase" id="RU365090"/>
    </source>
</evidence>
<evidence type="ECO:0000256" key="5">
    <source>
        <dbReference type="ARBA" id="ARBA00047317"/>
    </source>
</evidence>
<reference evidence="9" key="1">
    <citation type="journal article" date="2019" name="Int. J. Syst. Evol. Microbiol.">
        <title>The Global Catalogue of Microorganisms (GCM) 10K type strain sequencing project: providing services to taxonomists for standard genome sequencing and annotation.</title>
        <authorList>
            <consortium name="The Broad Institute Genomics Platform"/>
            <consortium name="The Broad Institute Genome Sequencing Center for Infectious Disease"/>
            <person name="Wu L."/>
            <person name="Ma J."/>
        </authorList>
    </citation>
    <scope>NUCLEOTIDE SEQUENCE [LARGE SCALE GENOMIC DNA]</scope>
    <source>
        <strain evidence="9">JCM 18283</strain>
    </source>
</reference>
<comment type="function">
    <text evidence="1 6">Catalyzes the insertion of molybdate into adenylated molybdopterin with the concomitant release of AMP.</text>
</comment>
<dbReference type="Gene3D" id="2.170.190.11">
    <property type="entry name" value="Molybdopterin biosynthesis moea protein, domain 3"/>
    <property type="match status" value="1"/>
</dbReference>
<dbReference type="Pfam" id="PF00994">
    <property type="entry name" value="MoCF_biosynth"/>
    <property type="match status" value="1"/>
</dbReference>
<evidence type="ECO:0000313" key="9">
    <source>
        <dbReference type="Proteomes" id="UP001501436"/>
    </source>
</evidence>
<organism evidence="8 9">
    <name type="scientific">Mucilaginibacter defluvii</name>
    <dbReference type="NCBI Taxonomy" id="1196019"/>
    <lineage>
        <taxon>Bacteria</taxon>
        <taxon>Pseudomonadati</taxon>
        <taxon>Bacteroidota</taxon>
        <taxon>Sphingobacteriia</taxon>
        <taxon>Sphingobacteriales</taxon>
        <taxon>Sphingobacteriaceae</taxon>
        <taxon>Mucilaginibacter</taxon>
    </lineage>
</organism>
<comment type="similarity">
    <text evidence="3 6">Belongs to the MoeA family.</text>
</comment>
<evidence type="ECO:0000256" key="1">
    <source>
        <dbReference type="ARBA" id="ARBA00002901"/>
    </source>
</evidence>
<dbReference type="InterPro" id="IPR005111">
    <property type="entry name" value="MoeA_C_domain_IV"/>
</dbReference>
<dbReference type="InterPro" id="IPR036135">
    <property type="entry name" value="MoeA_linker/N_sf"/>
</dbReference>
<dbReference type="InterPro" id="IPR001453">
    <property type="entry name" value="MoaB/Mog_dom"/>
</dbReference>
<dbReference type="InterPro" id="IPR008284">
    <property type="entry name" value="MoCF_biosynth_CS"/>
</dbReference>
<dbReference type="SUPFAM" id="SSF53218">
    <property type="entry name" value="Molybdenum cofactor biosynthesis proteins"/>
    <property type="match status" value="1"/>
</dbReference>
<evidence type="ECO:0000259" key="7">
    <source>
        <dbReference type="SMART" id="SM00852"/>
    </source>
</evidence>
<dbReference type="EMBL" id="BAABJI010000001">
    <property type="protein sequence ID" value="GAA4908514.1"/>
    <property type="molecule type" value="Genomic_DNA"/>
</dbReference>
<keyword evidence="9" id="KW-1185">Reference proteome</keyword>
<dbReference type="InterPro" id="IPR038987">
    <property type="entry name" value="MoeA-like"/>
</dbReference>
<protein>
    <recommendedName>
        <fullName evidence="6">Molybdopterin molybdenumtransferase</fullName>
        <ecNumber evidence="6">2.10.1.1</ecNumber>
    </recommendedName>
</protein>